<proteinExistence type="predicted"/>
<feature type="compositionally biased region" description="Polar residues" evidence="1">
    <location>
        <begin position="494"/>
        <end position="518"/>
    </location>
</feature>
<keyword evidence="3" id="KW-1185">Reference proteome</keyword>
<reference evidence="2 3" key="1">
    <citation type="journal article" date="2016" name="Nat. Commun.">
        <title>Ectomycorrhizal ecology is imprinted in the genome of the dominant symbiotic fungus Cenococcum geophilum.</title>
        <authorList>
            <consortium name="DOE Joint Genome Institute"/>
            <person name="Peter M."/>
            <person name="Kohler A."/>
            <person name="Ohm R.A."/>
            <person name="Kuo A."/>
            <person name="Krutzmann J."/>
            <person name="Morin E."/>
            <person name="Arend M."/>
            <person name="Barry K.W."/>
            <person name="Binder M."/>
            <person name="Choi C."/>
            <person name="Clum A."/>
            <person name="Copeland A."/>
            <person name="Grisel N."/>
            <person name="Haridas S."/>
            <person name="Kipfer T."/>
            <person name="LaButti K."/>
            <person name="Lindquist E."/>
            <person name="Lipzen A."/>
            <person name="Maire R."/>
            <person name="Meier B."/>
            <person name="Mihaltcheva S."/>
            <person name="Molinier V."/>
            <person name="Murat C."/>
            <person name="Poggeler S."/>
            <person name="Quandt C.A."/>
            <person name="Sperisen C."/>
            <person name="Tritt A."/>
            <person name="Tisserant E."/>
            <person name="Crous P.W."/>
            <person name="Henrissat B."/>
            <person name="Nehls U."/>
            <person name="Egli S."/>
            <person name="Spatafora J.W."/>
            <person name="Grigoriev I.V."/>
            <person name="Martin F.M."/>
        </authorList>
    </citation>
    <scope>NUCLEOTIDE SEQUENCE [LARGE SCALE GENOMIC DNA]</scope>
    <source>
        <strain evidence="2 3">CBS 459.81</strain>
    </source>
</reference>
<feature type="compositionally biased region" description="Polar residues" evidence="1">
    <location>
        <begin position="448"/>
        <end position="472"/>
    </location>
</feature>
<protein>
    <recommendedName>
        <fullName evidence="4">Telomere replication protein EST3</fullName>
    </recommendedName>
</protein>
<sequence length="1097" mass="120405">MSLADLEASNDSAMNTQFQFATQVARPTPHANRKSVELVGGVNLSRPTLAGGSSHREHDEDEPIETVNTSNSKPLDLLSLLTRQGARRARPEPIEELRPIRPTLPSVQASVTDNVQIESNKTNATNGPCGPQNESIPLCPVQPIENHQRASSSLTKQFLSVISQPESNSTTTTVNVPVTEVREQLTIGLHPKNSEIQNNSSYCPWMSIPLNRALCSIPSDQQTILNKPEAWIPSQPGKSFPSANIPIQLLNSLNELAETNALRPQTALSDRKPAAEKALQVSFNRATTAPNEHLLYSDSEHASPSKGAPAPQEQDVSDAESLDSPISGWTTSSPVQQRDPETVLPPDSSFGEAAAVTISLQQDEISWAPPSSGSRDPTQPGLGTMYLTPRKKAPSRGKSTQQGAGSSPKDPIHLDESEFDRDSGSSDSEEEIEFAIPQALGQDRHSENAVTSTRSNINEANPCQSEISQEISKLQVKETPYSANGKKQPIDIGKQSSSWSPGEQDSNGRWKSTTSRIPSTYKDLHVSPSNKDKSNIVRGIQEAHPLSNDDEAMVNLQIHEEIEAASQRPESSPARMNTAHTAANDQTNLSQPKTLPNAQLKRRRSPRLVPSLPTEPDGHLARWGASDQLEGNPSRRAKTLKPNLNFGFSQEEPASQDASTLARLSRRKFLMNLGTSEGQSEYPQTRQDLMPLPSKQRFPEPVSTYAPVSCRDFFSEEQRRLSHDSAFSHGSHLSRHQQDHQLASPNSPRWQAARVARVPDGDSVASSRPGSVRGVLDHWSPSREQTTHEERMGTANAPSAPRSYVARSHASPAVSTSSKQSIISSEVASLFYKFIKAYPAYLGDAKHFFGLCRQIDDLQKKDKMAHKSLWDDYIVKHKTVYGQYLDHCRDEGDDPVPYIKFYNDEIDEPTCSKRIVTPASLKSALEGPLPSSPAYPGSIHYPNTAVPTSAPQSSIPARRPPSSPTQNRNAKRPRRSLPWVSDSSAPYTNPPTNPPRNPPRHSFPGNDYERSKLTPSFNRVASVGIVKSASGANEREEKDDSNNTESWYKDPNTPFKEFGASFSRMPSVFGRYGTADAEGVLRPPPIPIDVLSWRLAH</sequence>
<evidence type="ECO:0000256" key="1">
    <source>
        <dbReference type="SAM" id="MobiDB-lite"/>
    </source>
</evidence>
<feature type="region of interest" description="Disordered" evidence="1">
    <location>
        <begin position="1028"/>
        <end position="1052"/>
    </location>
</feature>
<dbReference type="AlphaFoldDB" id="A0A8E2JL75"/>
<dbReference type="Proteomes" id="UP000250266">
    <property type="component" value="Unassembled WGS sequence"/>
</dbReference>
<feature type="compositionally biased region" description="Basic and acidic residues" evidence="1">
    <location>
        <begin position="410"/>
        <end position="424"/>
    </location>
</feature>
<feature type="region of interest" description="Disordered" evidence="1">
    <location>
        <begin position="934"/>
        <end position="1016"/>
    </location>
</feature>
<evidence type="ECO:0000313" key="3">
    <source>
        <dbReference type="Proteomes" id="UP000250266"/>
    </source>
</evidence>
<dbReference type="EMBL" id="KV744809">
    <property type="protein sequence ID" value="OCK86089.1"/>
    <property type="molecule type" value="Genomic_DNA"/>
</dbReference>
<evidence type="ECO:0000313" key="2">
    <source>
        <dbReference type="EMBL" id="OCK86089.1"/>
    </source>
</evidence>
<evidence type="ECO:0008006" key="4">
    <source>
        <dbReference type="Google" id="ProtNLM"/>
    </source>
</evidence>
<accession>A0A8E2JL75</accession>
<feature type="compositionally biased region" description="Polar residues" evidence="1">
    <location>
        <begin position="327"/>
        <end position="336"/>
    </location>
</feature>
<name>A0A8E2JL75_9PEZI</name>
<dbReference type="OrthoDB" id="3538943at2759"/>
<feature type="compositionally biased region" description="Polar residues" evidence="1">
    <location>
        <begin position="568"/>
        <end position="597"/>
    </location>
</feature>
<feature type="region of interest" description="Disordered" evidence="1">
    <location>
        <begin position="297"/>
        <end position="640"/>
    </location>
</feature>
<organism evidence="2 3">
    <name type="scientific">Lepidopterella palustris CBS 459.81</name>
    <dbReference type="NCBI Taxonomy" id="1314670"/>
    <lineage>
        <taxon>Eukaryota</taxon>
        <taxon>Fungi</taxon>
        <taxon>Dikarya</taxon>
        <taxon>Ascomycota</taxon>
        <taxon>Pezizomycotina</taxon>
        <taxon>Dothideomycetes</taxon>
        <taxon>Pleosporomycetidae</taxon>
        <taxon>Mytilinidiales</taxon>
        <taxon>Argynnaceae</taxon>
        <taxon>Lepidopterella</taxon>
    </lineage>
</organism>
<gene>
    <name evidence="2" type="ORF">K432DRAFT_169021</name>
</gene>
<feature type="compositionally biased region" description="Polar residues" evidence="1">
    <location>
        <begin position="358"/>
        <end position="377"/>
    </location>
</feature>
<feature type="compositionally biased region" description="Polar residues" evidence="1">
    <location>
        <begin position="740"/>
        <end position="749"/>
    </location>
</feature>
<feature type="region of interest" description="Disordered" evidence="1">
    <location>
        <begin position="724"/>
        <end position="818"/>
    </location>
</feature>
<feature type="compositionally biased region" description="Pro residues" evidence="1">
    <location>
        <begin position="988"/>
        <end position="997"/>
    </location>
</feature>
<feature type="compositionally biased region" description="Basic and acidic residues" evidence="1">
    <location>
        <begin position="522"/>
        <end position="535"/>
    </location>
</feature>
<feature type="region of interest" description="Disordered" evidence="1">
    <location>
        <begin position="25"/>
        <end position="70"/>
    </location>
</feature>